<dbReference type="AlphaFoldDB" id="A0A1E1WYS1"/>
<reference evidence="2" key="1">
    <citation type="journal article" date="2017" name="Front. Cell. Infect. Microbiol.">
        <title>The Distinct Transcriptional Response of the Midgut of Amblyomma sculptum and Amblyomma aureolatum Ticks to Rickettsia rickettsii Correlates to Their Differences in Susceptibility to Infection.</title>
        <authorList>
            <person name="Martins L.A."/>
            <person name="Galletti M.F.B.M."/>
            <person name="Ribeiro J.M."/>
            <person name="Fujita A."/>
            <person name="Costa F.B."/>
            <person name="Labruna M.B."/>
            <person name="Daffre S."/>
            <person name="Fogaca A.C."/>
        </authorList>
    </citation>
    <scope>NUCLEOTIDE SEQUENCE</scope>
</reference>
<feature type="non-terminal residue" evidence="2">
    <location>
        <position position="1"/>
    </location>
</feature>
<sequence>SMKSEPPGSGRQPSGPFSGDMSKALTNGDRRQSEAVLRQVSLVAAFHDHISCAKSAELLDAMPCETDHLYAHCGDDAPDDSEQDRLRAIVVLHTDLIQHQQELIADRDRQIDELRAQRDETQVLAAAATLPLRYHGLVRHGWMDGWKLGASPLKRGDVSGHHAQHFLFYFFQQSVNLKSISYKLAIFR</sequence>
<organism evidence="2">
    <name type="scientific">Amblyomma aureolatum</name>
    <dbReference type="NCBI Taxonomy" id="187763"/>
    <lineage>
        <taxon>Eukaryota</taxon>
        <taxon>Metazoa</taxon>
        <taxon>Ecdysozoa</taxon>
        <taxon>Arthropoda</taxon>
        <taxon>Chelicerata</taxon>
        <taxon>Arachnida</taxon>
        <taxon>Acari</taxon>
        <taxon>Parasitiformes</taxon>
        <taxon>Ixodida</taxon>
        <taxon>Ixodoidea</taxon>
        <taxon>Ixodidae</taxon>
        <taxon>Amblyomminae</taxon>
        <taxon>Amblyomma</taxon>
    </lineage>
</organism>
<proteinExistence type="evidence at transcript level"/>
<dbReference type="Gene3D" id="1.20.5.170">
    <property type="match status" value="1"/>
</dbReference>
<feature type="region of interest" description="Disordered" evidence="1">
    <location>
        <begin position="1"/>
        <end position="31"/>
    </location>
</feature>
<evidence type="ECO:0000313" key="2">
    <source>
        <dbReference type="EMBL" id="JAT92169.1"/>
    </source>
</evidence>
<dbReference type="EMBL" id="GFAC01007019">
    <property type="protein sequence ID" value="JAT92169.1"/>
    <property type="molecule type" value="mRNA"/>
</dbReference>
<evidence type="ECO:0000256" key="1">
    <source>
        <dbReference type="SAM" id="MobiDB-lite"/>
    </source>
</evidence>
<name>A0A1E1WYS1_9ACAR</name>
<accession>A0A1E1WYS1</accession>
<protein>
    <submittedName>
        <fullName evidence="2">Uncharacterized protein</fullName>
    </submittedName>
</protein>